<sequence length="457" mass="47800">MSTNSPQAIAPGLSRRLAAFVRNSQWSDVPEPVREHALRALFNGVGTALGGSSDQAILRLAASLAPFSAGASATVIGHEARRDTPTAAFLNAASMNVFDFDDTHQGTIIHPTAPVAPVVLALAETRPVSGTELLHAFVLGVEVTCRIGNAISPGHYNRGWHITSTCGIFGAAAAAAKLLDLSEEEILWAFGNASAQASGLVETLGFMAKSVGVGTAARGGLLAALMAQGGVEGPPMPLEGPRGFLKVLCDAPQPELIEQGLGSDWENLRNMFKPYPCGVVLNPVIDACLTLRRKPDFSVDLVSDITMRGCPLLKARADRPDVTTGREAQVSAQHAIAVALLRGTAGAADFSDAAVSDPDVRALRAKVRPIETDEAIPVGAAYISVRCRDGSRFEMSELAATGSPARPMTDAALREKFSALARYGCPAIDAGALADRLWALREASDVAAIMALARPNP</sequence>
<organism evidence="4 5">
    <name type="scientific">Mesorhizobium plurifarium</name>
    <dbReference type="NCBI Taxonomy" id="69974"/>
    <lineage>
        <taxon>Bacteria</taxon>
        <taxon>Pseudomonadati</taxon>
        <taxon>Pseudomonadota</taxon>
        <taxon>Alphaproteobacteria</taxon>
        <taxon>Hyphomicrobiales</taxon>
        <taxon>Phyllobacteriaceae</taxon>
        <taxon>Mesorhizobium</taxon>
    </lineage>
</organism>
<dbReference type="AlphaFoldDB" id="A0A090FWD8"/>
<dbReference type="GO" id="GO:0016829">
    <property type="term" value="F:lyase activity"/>
    <property type="evidence" value="ECO:0007669"/>
    <property type="project" value="InterPro"/>
</dbReference>
<dbReference type="InterPro" id="IPR045337">
    <property type="entry name" value="MmgE_PrpD_C"/>
</dbReference>
<evidence type="ECO:0008006" key="6">
    <source>
        <dbReference type="Google" id="ProtNLM"/>
    </source>
</evidence>
<dbReference type="EMBL" id="CCNE01000005">
    <property type="protein sequence ID" value="CDX51195.1"/>
    <property type="molecule type" value="Genomic_DNA"/>
</dbReference>
<evidence type="ECO:0000259" key="2">
    <source>
        <dbReference type="Pfam" id="PF03972"/>
    </source>
</evidence>
<dbReference type="InterPro" id="IPR005656">
    <property type="entry name" value="MmgE_PrpD"/>
</dbReference>
<dbReference type="Proteomes" id="UP000046122">
    <property type="component" value="Unassembled WGS sequence"/>
</dbReference>
<proteinExistence type="inferred from homology"/>
<gene>
    <name evidence="4" type="ORF">MPL3365_130334</name>
</gene>
<dbReference type="Gene3D" id="1.10.4100.10">
    <property type="entry name" value="2-methylcitrate dehydratase PrpD"/>
    <property type="match status" value="1"/>
</dbReference>
<dbReference type="Pfam" id="PF03972">
    <property type="entry name" value="MmgE_PrpD_N"/>
    <property type="match status" value="1"/>
</dbReference>
<evidence type="ECO:0000256" key="1">
    <source>
        <dbReference type="ARBA" id="ARBA00006174"/>
    </source>
</evidence>
<evidence type="ECO:0000313" key="5">
    <source>
        <dbReference type="Proteomes" id="UP000046122"/>
    </source>
</evidence>
<dbReference type="PANTHER" id="PTHR16943">
    <property type="entry name" value="2-METHYLCITRATE DEHYDRATASE-RELATED"/>
    <property type="match status" value="1"/>
</dbReference>
<dbReference type="InterPro" id="IPR045336">
    <property type="entry name" value="MmgE_PrpD_N"/>
</dbReference>
<name>A0A090FWD8_MESPL</name>
<evidence type="ECO:0000259" key="3">
    <source>
        <dbReference type="Pfam" id="PF19305"/>
    </source>
</evidence>
<dbReference type="SUPFAM" id="SSF103378">
    <property type="entry name" value="2-methylcitrate dehydratase PrpD"/>
    <property type="match status" value="1"/>
</dbReference>
<evidence type="ECO:0000313" key="4">
    <source>
        <dbReference type="EMBL" id="CDX51195.1"/>
    </source>
</evidence>
<accession>A0A090FWD8</accession>
<comment type="similarity">
    <text evidence="1">Belongs to the PrpD family.</text>
</comment>
<reference evidence="4 5" key="1">
    <citation type="submission" date="2014-08" db="EMBL/GenBank/DDBJ databases">
        <authorList>
            <person name="Moulin Lionel"/>
        </authorList>
    </citation>
    <scope>NUCLEOTIDE SEQUENCE [LARGE SCALE GENOMIC DNA]</scope>
</reference>
<dbReference type="InterPro" id="IPR042188">
    <property type="entry name" value="MmgE/PrpD_sf_2"/>
</dbReference>
<dbReference type="InterPro" id="IPR036148">
    <property type="entry name" value="MmgE/PrpD_sf"/>
</dbReference>
<dbReference type="InterPro" id="IPR042183">
    <property type="entry name" value="MmgE/PrpD_sf_1"/>
</dbReference>
<dbReference type="PANTHER" id="PTHR16943:SF8">
    <property type="entry name" value="2-METHYLCITRATE DEHYDRATASE"/>
    <property type="match status" value="1"/>
</dbReference>
<feature type="domain" description="MmgE/PrpD N-terminal" evidence="2">
    <location>
        <begin position="15"/>
        <end position="255"/>
    </location>
</feature>
<feature type="domain" description="MmgE/PrpD C-terminal" evidence="3">
    <location>
        <begin position="275"/>
        <end position="426"/>
    </location>
</feature>
<protein>
    <recommendedName>
        <fullName evidence="6">MmgE/PrpD family protein</fullName>
    </recommendedName>
</protein>
<dbReference type="Gene3D" id="3.30.1330.120">
    <property type="entry name" value="2-methylcitrate dehydratase PrpD"/>
    <property type="match status" value="1"/>
</dbReference>
<dbReference type="Pfam" id="PF19305">
    <property type="entry name" value="MmgE_PrpD_C"/>
    <property type="match status" value="1"/>
</dbReference>